<feature type="transmembrane region" description="Helical" evidence="9">
    <location>
        <begin position="281"/>
        <end position="302"/>
    </location>
</feature>
<keyword evidence="4" id="KW-0997">Cell inner membrane</keyword>
<evidence type="ECO:0000256" key="5">
    <source>
        <dbReference type="ARBA" id="ARBA00022692"/>
    </source>
</evidence>
<dbReference type="Proteomes" id="UP000270261">
    <property type="component" value="Unassembled WGS sequence"/>
</dbReference>
<dbReference type="GO" id="GO:0005886">
    <property type="term" value="C:plasma membrane"/>
    <property type="evidence" value="ECO:0007669"/>
    <property type="project" value="UniProtKB-SubCell"/>
</dbReference>
<evidence type="ECO:0000256" key="7">
    <source>
        <dbReference type="ARBA" id="ARBA00023136"/>
    </source>
</evidence>
<dbReference type="EMBL" id="RRUE01000001">
    <property type="protein sequence ID" value="RRN44858.1"/>
    <property type="molecule type" value="Genomic_DNA"/>
</dbReference>
<evidence type="ECO:0000256" key="6">
    <source>
        <dbReference type="ARBA" id="ARBA00022989"/>
    </source>
</evidence>
<name>A0A426FQ51_9BURK</name>
<dbReference type="RefSeq" id="WP_125094290.1">
    <property type="nucleotide sequence ID" value="NZ_RRUE01000001.1"/>
</dbReference>
<feature type="transmembrane region" description="Helical" evidence="9">
    <location>
        <begin position="71"/>
        <end position="97"/>
    </location>
</feature>
<reference evidence="10 11" key="1">
    <citation type="submission" date="2018-11" db="EMBL/GenBank/DDBJ databases">
        <title>Genome sequencing of Lautropia sp. KCOM 2505 (= ChDC F240).</title>
        <authorList>
            <person name="Kook J.-K."/>
            <person name="Park S.-N."/>
            <person name="Lim Y.K."/>
        </authorList>
    </citation>
    <scope>NUCLEOTIDE SEQUENCE [LARGE SCALE GENOMIC DNA]</scope>
    <source>
        <strain evidence="10 11">KCOM 2505</strain>
    </source>
</reference>
<feature type="transmembrane region" description="Helical" evidence="9">
    <location>
        <begin position="38"/>
        <end position="59"/>
    </location>
</feature>
<evidence type="ECO:0000256" key="2">
    <source>
        <dbReference type="ARBA" id="ARBA00022448"/>
    </source>
</evidence>
<protein>
    <submittedName>
        <fullName evidence="10">YeeE/YedE family protein</fullName>
    </submittedName>
</protein>
<keyword evidence="3" id="KW-1003">Cell membrane</keyword>
<dbReference type="InterPro" id="IPR007272">
    <property type="entry name" value="Sulf_transp_TsuA/YedE"/>
</dbReference>
<comment type="similarity">
    <text evidence="8">Belongs to the TsuA/YedE (TC 9.B.102) family.</text>
</comment>
<dbReference type="AlphaFoldDB" id="A0A426FQ51"/>
<feature type="transmembrane region" description="Helical" evidence="9">
    <location>
        <begin position="103"/>
        <end position="125"/>
    </location>
</feature>
<feature type="transmembrane region" description="Helical" evidence="9">
    <location>
        <begin position="239"/>
        <end position="260"/>
    </location>
</feature>
<comment type="subcellular location">
    <subcellularLocation>
        <location evidence="1">Cell inner membrane</location>
        <topology evidence="1">Multi-pass membrane protein</topology>
    </subcellularLocation>
</comment>
<keyword evidence="5 9" id="KW-0812">Transmembrane</keyword>
<sequence>MPLSGLLVGLAFGFLLQRGQFCFVCGFRELFQKRDPRFMLALLLAVAIQSVGFFGLQAAGLIRLPTEQMPILATVLGGLLFGMGIILARCCGSGSWFRSGEGAAGSLLVLLVFAITLAACQAGPLKNLLQPLLQQTSSLGLIHETLGIAPWWCVAALVVMCAGLLWRARRQATSSPSPASDAAEAVEAGRYPLGIAALIGLLGVLAWWLSWQSGRNYGYGVAVPTANVLQYLVTGQSRYLNWGSLFVLGILPGAFFSAWLRGQFRWRVPPVEQVPQCILGGVLMGVGATLAGGCTITNTLVATAYFSWQGWLATLMILLGCWLALRLLRTPSCA</sequence>
<gene>
    <name evidence="10" type="ORF">EHV23_00785</name>
</gene>
<comment type="caution">
    <text evidence="10">The sequence shown here is derived from an EMBL/GenBank/DDBJ whole genome shotgun (WGS) entry which is preliminary data.</text>
</comment>
<dbReference type="OrthoDB" id="9794165at2"/>
<keyword evidence="7 9" id="KW-0472">Membrane</keyword>
<evidence type="ECO:0000313" key="11">
    <source>
        <dbReference type="Proteomes" id="UP000270261"/>
    </source>
</evidence>
<feature type="transmembrane region" description="Helical" evidence="9">
    <location>
        <begin position="188"/>
        <end position="209"/>
    </location>
</feature>
<dbReference type="Pfam" id="PF04143">
    <property type="entry name" value="Sulf_transp"/>
    <property type="match status" value="1"/>
</dbReference>
<dbReference type="PANTHER" id="PTHR30574:SF1">
    <property type="entry name" value="SULPHUR TRANSPORT DOMAIN-CONTAINING PROTEIN"/>
    <property type="match status" value="1"/>
</dbReference>
<proteinExistence type="inferred from homology"/>
<evidence type="ECO:0000256" key="9">
    <source>
        <dbReference type="SAM" id="Phobius"/>
    </source>
</evidence>
<keyword evidence="11" id="KW-1185">Reference proteome</keyword>
<dbReference type="PANTHER" id="PTHR30574">
    <property type="entry name" value="INNER MEMBRANE PROTEIN YEDE"/>
    <property type="match status" value="1"/>
</dbReference>
<feature type="transmembrane region" description="Helical" evidence="9">
    <location>
        <begin position="308"/>
        <end position="328"/>
    </location>
</feature>
<keyword evidence="6 9" id="KW-1133">Transmembrane helix</keyword>
<keyword evidence="2" id="KW-0813">Transport</keyword>
<evidence type="ECO:0000256" key="3">
    <source>
        <dbReference type="ARBA" id="ARBA00022475"/>
    </source>
</evidence>
<feature type="transmembrane region" description="Helical" evidence="9">
    <location>
        <begin position="146"/>
        <end position="168"/>
    </location>
</feature>
<evidence type="ECO:0000256" key="4">
    <source>
        <dbReference type="ARBA" id="ARBA00022519"/>
    </source>
</evidence>
<evidence type="ECO:0000256" key="1">
    <source>
        <dbReference type="ARBA" id="ARBA00004429"/>
    </source>
</evidence>
<organism evidence="10 11">
    <name type="scientific">Lautropia dentalis</name>
    <dbReference type="NCBI Taxonomy" id="2490857"/>
    <lineage>
        <taxon>Bacteria</taxon>
        <taxon>Pseudomonadati</taxon>
        <taxon>Pseudomonadota</taxon>
        <taxon>Betaproteobacteria</taxon>
        <taxon>Burkholderiales</taxon>
        <taxon>Burkholderiaceae</taxon>
        <taxon>Lautropia</taxon>
    </lineage>
</organism>
<evidence type="ECO:0000256" key="8">
    <source>
        <dbReference type="ARBA" id="ARBA00035655"/>
    </source>
</evidence>
<evidence type="ECO:0000313" key="10">
    <source>
        <dbReference type="EMBL" id="RRN44858.1"/>
    </source>
</evidence>
<accession>A0A426FQ51</accession>